<evidence type="ECO:0000256" key="1">
    <source>
        <dbReference type="SAM" id="Phobius"/>
    </source>
</evidence>
<protein>
    <submittedName>
        <fullName evidence="2">DUF817 domain-containing protein</fullName>
    </submittedName>
</protein>
<evidence type="ECO:0000313" key="2">
    <source>
        <dbReference type="EMBL" id="UXI68284.1"/>
    </source>
</evidence>
<keyword evidence="1" id="KW-1133">Transmembrane helix</keyword>
<accession>A0ABY6BE24</accession>
<keyword evidence="1" id="KW-0812">Transmembrane</keyword>
<feature type="transmembrane region" description="Helical" evidence="1">
    <location>
        <begin position="246"/>
        <end position="263"/>
    </location>
</feature>
<reference evidence="2" key="1">
    <citation type="submission" date="2022-09" db="EMBL/GenBank/DDBJ databases">
        <title>Tahibacter sp. nov., isolated from a fresh water.</title>
        <authorList>
            <person name="Baek J.H."/>
            <person name="Lee J.K."/>
            <person name="Kim J.M."/>
            <person name="Jeon C.O."/>
        </authorList>
    </citation>
    <scope>NUCLEOTIDE SEQUENCE</scope>
    <source>
        <strain evidence="2">W38</strain>
    </source>
</reference>
<evidence type="ECO:0000313" key="3">
    <source>
        <dbReference type="Proteomes" id="UP001064632"/>
    </source>
</evidence>
<dbReference type="Proteomes" id="UP001064632">
    <property type="component" value="Chromosome"/>
</dbReference>
<feature type="transmembrane region" description="Helical" evidence="1">
    <location>
        <begin position="57"/>
        <end position="74"/>
    </location>
</feature>
<keyword evidence="1" id="KW-0472">Membrane</keyword>
<proteinExistence type="predicted"/>
<dbReference type="RefSeq" id="WP_261695244.1">
    <property type="nucleotide sequence ID" value="NZ_CP104694.1"/>
</dbReference>
<keyword evidence="3" id="KW-1185">Reference proteome</keyword>
<feature type="transmembrane region" description="Helical" evidence="1">
    <location>
        <begin position="122"/>
        <end position="142"/>
    </location>
</feature>
<feature type="transmembrane region" description="Helical" evidence="1">
    <location>
        <begin position="154"/>
        <end position="171"/>
    </location>
</feature>
<feature type="transmembrane region" description="Helical" evidence="1">
    <location>
        <begin position="177"/>
        <end position="194"/>
    </location>
</feature>
<dbReference type="Pfam" id="PF05675">
    <property type="entry name" value="DUF817"/>
    <property type="match status" value="1"/>
</dbReference>
<gene>
    <name evidence="2" type="ORF">N4264_01150</name>
</gene>
<feature type="transmembrane region" description="Helical" evidence="1">
    <location>
        <begin position="206"/>
        <end position="226"/>
    </location>
</feature>
<sequence>MHTPTSVRVRASGFLREAVAEFLAFGLKEVASCLFAGGFFLVLVVSTQLPPLPIPRYDLILIAAIVLQILLVVSKLETLDELKTICLFHVLGFALEVFKTHPAIGSWSYPEPGYTKLFGVPLYSGFMYAAVASYMIQAWRWFGLELTRAPDARLSVLLAAGVYLNFFTHHWLPDLRWWLAAALALLFARTRVHFTPWRWRLSMPVPLSFCLIGFFIWVAENIATFYGAWMYPDQHAGWRVVHTGKISSWLLLASVTFVIVADLKHYRAKRRAVKAA</sequence>
<dbReference type="PIRSF" id="PIRSF009141">
    <property type="entry name" value="UCP009141"/>
    <property type="match status" value="1"/>
</dbReference>
<feature type="transmembrane region" description="Helical" evidence="1">
    <location>
        <begin position="22"/>
        <end position="45"/>
    </location>
</feature>
<name>A0ABY6BE24_9GAMM</name>
<dbReference type="EMBL" id="CP104694">
    <property type="protein sequence ID" value="UXI68284.1"/>
    <property type="molecule type" value="Genomic_DNA"/>
</dbReference>
<dbReference type="InterPro" id="IPR008535">
    <property type="entry name" value="DUF817"/>
</dbReference>
<organism evidence="2 3">
    <name type="scientific">Tahibacter amnicola</name>
    <dbReference type="NCBI Taxonomy" id="2976241"/>
    <lineage>
        <taxon>Bacteria</taxon>
        <taxon>Pseudomonadati</taxon>
        <taxon>Pseudomonadota</taxon>
        <taxon>Gammaproteobacteria</taxon>
        <taxon>Lysobacterales</taxon>
        <taxon>Rhodanobacteraceae</taxon>
        <taxon>Tahibacter</taxon>
    </lineage>
</organism>